<dbReference type="Gene3D" id="3.40.50.150">
    <property type="entry name" value="Vaccinia Virus protein VP39"/>
    <property type="match status" value="1"/>
</dbReference>
<dbReference type="CDD" id="cd02440">
    <property type="entry name" value="AdoMet_MTases"/>
    <property type="match status" value="1"/>
</dbReference>
<dbReference type="PROSITE" id="PS51608">
    <property type="entry name" value="SAM_MT_UBIE"/>
    <property type="match status" value="1"/>
</dbReference>
<dbReference type="EMBL" id="JAELXT010000006">
    <property type="protein sequence ID" value="MBJ6125516.1"/>
    <property type="molecule type" value="Genomic_DNA"/>
</dbReference>
<evidence type="ECO:0000259" key="2">
    <source>
        <dbReference type="Pfam" id="PF08241"/>
    </source>
</evidence>
<organism evidence="3 4">
    <name type="scientific">Microvirga splendida</name>
    <dbReference type="NCBI Taxonomy" id="2795727"/>
    <lineage>
        <taxon>Bacteria</taxon>
        <taxon>Pseudomonadati</taxon>
        <taxon>Pseudomonadota</taxon>
        <taxon>Alphaproteobacteria</taxon>
        <taxon>Hyphomicrobiales</taxon>
        <taxon>Methylobacteriaceae</taxon>
        <taxon>Microvirga</taxon>
    </lineage>
</organism>
<dbReference type="RefSeq" id="WP_199048397.1">
    <property type="nucleotide sequence ID" value="NZ_JAELXT010000006.1"/>
</dbReference>
<feature type="domain" description="Methyltransferase type 11" evidence="2">
    <location>
        <begin position="45"/>
        <end position="141"/>
    </location>
</feature>
<evidence type="ECO:0000256" key="1">
    <source>
        <dbReference type="ARBA" id="ARBA00022428"/>
    </source>
</evidence>
<comment type="caution">
    <text evidence="3">The sequence shown here is derived from an EMBL/GenBank/DDBJ whole genome shotgun (WGS) entry which is preliminary data.</text>
</comment>
<name>A0ABS0XZN3_9HYPH</name>
<accession>A0ABS0XZN3</accession>
<dbReference type="Pfam" id="PF08241">
    <property type="entry name" value="Methyltransf_11"/>
    <property type="match status" value="1"/>
</dbReference>
<keyword evidence="3" id="KW-0489">Methyltransferase</keyword>
<sequence>MSATDSAFKGSIPAVYEQYLGPLLFEPFAEDMARRLGDVAQGRILETAAGTGIVTRALAKALPAQVEITATDLNQAMLDLARTRLQASNVHWMQADAQALPFEDASFDAVVCQFGVMFFPDRLTGYREALRVLKPGGRLLFNVWNALDLNPVSRIVSESVARAFPEDPPRFIERVPFGYFDPDRIRGEVQQAGFESVEIEVVDKVSRPPSPREPAIGLCQGTPLRAEIEARAPDRIGEITTSAEEALSGRFGASSFENRMSALVVTAWR</sequence>
<keyword evidence="4" id="KW-1185">Reference proteome</keyword>
<dbReference type="SUPFAM" id="SSF53335">
    <property type="entry name" value="S-adenosyl-L-methionine-dependent methyltransferases"/>
    <property type="match status" value="1"/>
</dbReference>
<keyword evidence="1" id="KW-0474">Menaquinone biosynthesis</keyword>
<proteinExistence type="predicted"/>
<evidence type="ECO:0000313" key="4">
    <source>
        <dbReference type="Proteomes" id="UP000620670"/>
    </source>
</evidence>
<dbReference type="Proteomes" id="UP000620670">
    <property type="component" value="Unassembled WGS sequence"/>
</dbReference>
<dbReference type="InterPro" id="IPR013216">
    <property type="entry name" value="Methyltransf_11"/>
</dbReference>
<gene>
    <name evidence="3" type="ORF">JAO75_08830</name>
</gene>
<reference evidence="4" key="1">
    <citation type="submission" date="2020-12" db="EMBL/GenBank/DDBJ databases">
        <title>Hymenobacter sp.</title>
        <authorList>
            <person name="Kim M.K."/>
        </authorList>
    </citation>
    <scope>NUCLEOTIDE SEQUENCE [LARGE SCALE GENOMIC DNA]</scope>
    <source>
        <strain evidence="4">BT325</strain>
    </source>
</reference>
<dbReference type="GO" id="GO:0032259">
    <property type="term" value="P:methylation"/>
    <property type="evidence" value="ECO:0007669"/>
    <property type="project" value="UniProtKB-KW"/>
</dbReference>
<evidence type="ECO:0000313" key="3">
    <source>
        <dbReference type="EMBL" id="MBJ6125516.1"/>
    </source>
</evidence>
<protein>
    <submittedName>
        <fullName evidence="3">Methyltransferase domain-containing protein</fullName>
    </submittedName>
</protein>
<dbReference type="InterPro" id="IPR029063">
    <property type="entry name" value="SAM-dependent_MTases_sf"/>
</dbReference>
<dbReference type="InterPro" id="IPR004033">
    <property type="entry name" value="UbiE/COQ5_MeTrFase"/>
</dbReference>
<dbReference type="GO" id="GO:0008168">
    <property type="term" value="F:methyltransferase activity"/>
    <property type="evidence" value="ECO:0007669"/>
    <property type="project" value="UniProtKB-KW"/>
</dbReference>
<dbReference type="PANTHER" id="PTHR43591">
    <property type="entry name" value="METHYLTRANSFERASE"/>
    <property type="match status" value="1"/>
</dbReference>
<keyword evidence="3" id="KW-0808">Transferase</keyword>